<feature type="non-terminal residue" evidence="1">
    <location>
        <position position="1"/>
    </location>
</feature>
<dbReference type="PANTHER" id="PTHR33324">
    <property type="entry name" value="EXPRESSED PROTEIN"/>
    <property type="match status" value="1"/>
</dbReference>
<dbReference type="Proteomes" id="UP000037035">
    <property type="component" value="Unassembled WGS sequence"/>
</dbReference>
<keyword evidence="2" id="KW-1185">Reference proteome</keyword>
<dbReference type="VEuPathDB" id="FungiDB:VP01_12547g1"/>
<evidence type="ECO:0000313" key="2">
    <source>
        <dbReference type="Proteomes" id="UP000037035"/>
    </source>
</evidence>
<comment type="caution">
    <text evidence="1">The sequence shown here is derived from an EMBL/GenBank/DDBJ whole genome shotgun (WGS) entry which is preliminary data.</text>
</comment>
<accession>A0A0L6VPC8</accession>
<feature type="non-terminal residue" evidence="1">
    <location>
        <position position="106"/>
    </location>
</feature>
<dbReference type="AlphaFoldDB" id="A0A0L6VPC8"/>
<reference evidence="1 2" key="1">
    <citation type="submission" date="2015-08" db="EMBL/GenBank/DDBJ databases">
        <title>Next Generation Sequencing and Analysis of the Genome of Puccinia sorghi L Schw, the Causal Agent of Maize Common Rust.</title>
        <authorList>
            <person name="Rochi L."/>
            <person name="Burguener G."/>
            <person name="Darino M."/>
            <person name="Turjanski A."/>
            <person name="Kreff E."/>
            <person name="Dieguez M.J."/>
            <person name="Sacco F."/>
        </authorList>
    </citation>
    <scope>NUCLEOTIDE SEQUENCE [LARGE SCALE GENOMIC DNA]</scope>
    <source>
        <strain evidence="1 2">RO10H11247</strain>
    </source>
</reference>
<dbReference type="OrthoDB" id="168171at2759"/>
<name>A0A0L6VPC8_9BASI</name>
<gene>
    <name evidence="1" type="ORF">VP01_12547g1</name>
</gene>
<dbReference type="PANTHER" id="PTHR33324:SF2">
    <property type="entry name" value="MYB_SANT-LIKE DNA-BINDING DOMAIN-CONTAINING PROTEIN"/>
    <property type="match status" value="1"/>
</dbReference>
<organism evidence="1 2">
    <name type="scientific">Puccinia sorghi</name>
    <dbReference type="NCBI Taxonomy" id="27349"/>
    <lineage>
        <taxon>Eukaryota</taxon>
        <taxon>Fungi</taxon>
        <taxon>Dikarya</taxon>
        <taxon>Basidiomycota</taxon>
        <taxon>Pucciniomycotina</taxon>
        <taxon>Pucciniomycetes</taxon>
        <taxon>Pucciniales</taxon>
        <taxon>Pucciniaceae</taxon>
        <taxon>Puccinia</taxon>
    </lineage>
</organism>
<proteinExistence type="predicted"/>
<sequence>RWQGDNKGGATKLTLAVGILAEMVDAGITHQDTKGIQTKIQELQASYTKASDFLRGTGSGILSGPGWKYNSFGCLDKDVLLLGCLTSYYGCSNLHQSSGVERKTVS</sequence>
<protein>
    <submittedName>
        <fullName evidence="1">Uncharacterized protein</fullName>
    </submittedName>
</protein>
<evidence type="ECO:0000313" key="1">
    <source>
        <dbReference type="EMBL" id="KNZ62569.1"/>
    </source>
</evidence>
<dbReference type="EMBL" id="LAVV01002829">
    <property type="protein sequence ID" value="KNZ62569.1"/>
    <property type="molecule type" value="Genomic_DNA"/>
</dbReference>